<protein>
    <submittedName>
        <fullName evidence="1">Uncharacterized protein</fullName>
    </submittedName>
</protein>
<organism evidence="1 2">
    <name type="scientific">Candidatus Desulfosporosinus infrequens</name>
    <dbReference type="NCBI Taxonomy" id="2043169"/>
    <lineage>
        <taxon>Bacteria</taxon>
        <taxon>Bacillati</taxon>
        <taxon>Bacillota</taxon>
        <taxon>Clostridia</taxon>
        <taxon>Eubacteriales</taxon>
        <taxon>Desulfitobacteriaceae</taxon>
        <taxon>Desulfosporosinus</taxon>
    </lineage>
</organism>
<evidence type="ECO:0000313" key="1">
    <source>
        <dbReference type="EMBL" id="SPF41062.1"/>
    </source>
</evidence>
<sequence length="42" mass="4963">MFLFLIWYRKMYKVGHASLIEIFYWYATPLSVISSTTLPSST</sequence>
<reference evidence="2" key="1">
    <citation type="submission" date="2018-02" db="EMBL/GenBank/DDBJ databases">
        <authorList>
            <person name="Hausmann B."/>
        </authorList>
    </citation>
    <scope>NUCLEOTIDE SEQUENCE [LARGE SCALE GENOMIC DNA]</scope>
    <source>
        <strain evidence="2">Peat soil MAG SbF1</strain>
    </source>
</reference>
<evidence type="ECO:0000313" key="2">
    <source>
        <dbReference type="Proteomes" id="UP000238916"/>
    </source>
</evidence>
<accession>A0A2U3KN33</accession>
<dbReference type="Proteomes" id="UP000238916">
    <property type="component" value="Unassembled WGS sequence"/>
</dbReference>
<name>A0A2U3KN33_9FIRM</name>
<gene>
    <name evidence="1" type="ORF">SBF1_2390008</name>
</gene>
<dbReference type="EMBL" id="OMOF01000156">
    <property type="protein sequence ID" value="SPF41062.1"/>
    <property type="molecule type" value="Genomic_DNA"/>
</dbReference>
<proteinExistence type="predicted"/>
<dbReference type="AlphaFoldDB" id="A0A2U3KN33"/>